<evidence type="ECO:0000313" key="14">
    <source>
        <dbReference type="EMBL" id="PWL38696.1"/>
    </source>
</evidence>
<evidence type="ECO:0000256" key="10">
    <source>
        <dbReference type="ARBA" id="ARBA00022801"/>
    </source>
</evidence>
<comment type="caution">
    <text evidence="14">The sequence shown here is derived from an EMBL/GenBank/DDBJ whole genome shotgun (WGS) entry which is preliminary data.</text>
</comment>
<reference evidence="14 15" key="1">
    <citation type="submission" date="2018-05" db="EMBL/GenBank/DDBJ databases">
        <title>Complete genome sequence of Flagellimonas aquimarina ECD12 isolated from seaweed Ecklonia cava.</title>
        <authorList>
            <person name="Choi S."/>
            <person name="Seong C."/>
        </authorList>
    </citation>
    <scope>NUCLEOTIDE SEQUENCE [LARGE SCALE GENOMIC DNA]</scope>
    <source>
        <strain evidence="14 15">ECD12</strain>
    </source>
</reference>
<evidence type="ECO:0000256" key="4">
    <source>
        <dbReference type="ARBA" id="ARBA00005250"/>
    </source>
</evidence>
<dbReference type="GO" id="GO:0008270">
    <property type="term" value="F:zinc ion binding"/>
    <property type="evidence" value="ECO:0007669"/>
    <property type="project" value="InterPro"/>
</dbReference>
<dbReference type="InterPro" id="IPR001018">
    <property type="entry name" value="Beta-lactamase_class-B_CS"/>
</dbReference>
<accession>A0A316KYK3</accession>
<dbReference type="EMBL" id="QGEG01000002">
    <property type="protein sequence ID" value="PWL38696.1"/>
    <property type="molecule type" value="Genomic_DNA"/>
</dbReference>
<dbReference type="InterPro" id="IPR036866">
    <property type="entry name" value="RibonucZ/Hydroxyglut_hydro"/>
</dbReference>
<gene>
    <name evidence="14" type="primary">bla</name>
    <name evidence="14" type="ORF">DKG77_10635</name>
</gene>
<dbReference type="PROSITE" id="PS51257">
    <property type="entry name" value="PROKAR_LIPOPROTEIN"/>
    <property type="match status" value="1"/>
</dbReference>
<dbReference type="Pfam" id="PF00753">
    <property type="entry name" value="Lactamase_B"/>
    <property type="match status" value="1"/>
</dbReference>
<dbReference type="Gene3D" id="3.60.15.10">
    <property type="entry name" value="Ribonuclease Z/Hydroxyacylglutathione hydrolase-like"/>
    <property type="match status" value="1"/>
</dbReference>
<dbReference type="SUPFAM" id="SSF56281">
    <property type="entry name" value="Metallo-hydrolase/oxidoreductase"/>
    <property type="match status" value="1"/>
</dbReference>
<evidence type="ECO:0000256" key="11">
    <source>
        <dbReference type="ARBA" id="ARBA00022833"/>
    </source>
</evidence>
<evidence type="ECO:0000256" key="3">
    <source>
        <dbReference type="ARBA" id="ARBA00004418"/>
    </source>
</evidence>
<dbReference type="GO" id="GO:0042597">
    <property type="term" value="C:periplasmic space"/>
    <property type="evidence" value="ECO:0007669"/>
    <property type="project" value="UniProtKB-SubCell"/>
</dbReference>
<protein>
    <recommendedName>
        <fullName evidence="6">beta-lactamase</fullName>
        <ecNumber evidence="6">3.5.2.6</ecNumber>
    </recommendedName>
</protein>
<dbReference type="AlphaFoldDB" id="A0A316KYK3"/>
<name>A0A316KYK3_9FLAO</name>
<comment type="catalytic activity">
    <reaction evidence="1">
        <text>a beta-lactam + H2O = a substituted beta-amino acid</text>
        <dbReference type="Rhea" id="RHEA:20401"/>
        <dbReference type="ChEBI" id="CHEBI:15377"/>
        <dbReference type="ChEBI" id="CHEBI:35627"/>
        <dbReference type="ChEBI" id="CHEBI:140347"/>
        <dbReference type="EC" id="3.5.2.6"/>
    </reaction>
</comment>
<comment type="subcellular location">
    <subcellularLocation>
        <location evidence="3">Periplasm</location>
    </subcellularLocation>
</comment>
<dbReference type="GO" id="GO:0046677">
    <property type="term" value="P:response to antibiotic"/>
    <property type="evidence" value="ECO:0007669"/>
    <property type="project" value="UniProtKB-KW"/>
</dbReference>
<keyword evidence="11" id="KW-0862">Zinc</keyword>
<dbReference type="InterPro" id="IPR058199">
    <property type="entry name" value="BlaB//VIM/IMP-1"/>
</dbReference>
<evidence type="ECO:0000256" key="2">
    <source>
        <dbReference type="ARBA" id="ARBA00001947"/>
    </source>
</evidence>
<evidence type="ECO:0000256" key="6">
    <source>
        <dbReference type="ARBA" id="ARBA00012865"/>
    </source>
</evidence>
<evidence type="ECO:0000256" key="5">
    <source>
        <dbReference type="ARBA" id="ARBA00011245"/>
    </source>
</evidence>
<proteinExistence type="inferred from homology"/>
<dbReference type="EC" id="3.5.2.6" evidence="6"/>
<keyword evidence="15" id="KW-1185">Reference proteome</keyword>
<dbReference type="CDD" id="cd16302">
    <property type="entry name" value="CcrA-like_MBL-B1"/>
    <property type="match status" value="1"/>
</dbReference>
<evidence type="ECO:0000313" key="15">
    <source>
        <dbReference type="Proteomes" id="UP000245762"/>
    </source>
</evidence>
<keyword evidence="12" id="KW-0046">Antibiotic resistance</keyword>
<dbReference type="SMART" id="SM00849">
    <property type="entry name" value="Lactamase_B"/>
    <property type="match status" value="1"/>
</dbReference>
<keyword evidence="9" id="KW-0574">Periplasm</keyword>
<dbReference type="OrthoDB" id="9769598at2"/>
<sequence length="247" mass="27289">MKYKLFFIVILFALISCTDKTSKEIYTSDSLVITKLTENTFVHTSYLQTQSFGKVASNGLVYKNGSEAMVFDTPTTDLVSKELISWLKDNFNVTIKAVMITHSHVDCLGGLNAFHNAGIPSFANQLTIKFAQETDSTVVPQNSFQNELITKIGNESVVNVFMGEGHTKDNIVSYVPTEKVLFGGCLVKALNAGKGYIEEANVTEWPNTVQQVKNRFPELKHVVPGHGNPGNVDLLDYTIDLFKKAGK</sequence>
<dbReference type="PROSITE" id="PS00744">
    <property type="entry name" value="BETA_LACTAMASE_B_2"/>
    <property type="match status" value="1"/>
</dbReference>
<dbReference type="PANTHER" id="PTHR42951">
    <property type="entry name" value="METALLO-BETA-LACTAMASE DOMAIN-CONTAINING"/>
    <property type="match status" value="1"/>
</dbReference>
<dbReference type="RefSeq" id="WP_109662823.1">
    <property type="nucleotide sequence ID" value="NZ_QGEG01000002.1"/>
</dbReference>
<dbReference type="InterPro" id="IPR050855">
    <property type="entry name" value="NDM-1-like"/>
</dbReference>
<comment type="similarity">
    <text evidence="4">Belongs to the metallo-beta-lactamase superfamily. Class-B beta-lactamase family.</text>
</comment>
<keyword evidence="8" id="KW-0732">Signal</keyword>
<comment type="cofactor">
    <cofactor evidence="2">
        <name>Zn(2+)</name>
        <dbReference type="ChEBI" id="CHEBI:29105"/>
    </cofactor>
</comment>
<dbReference type="Proteomes" id="UP000245762">
    <property type="component" value="Unassembled WGS sequence"/>
</dbReference>
<comment type="subunit">
    <text evidence="5">Monomer.</text>
</comment>
<evidence type="ECO:0000259" key="13">
    <source>
        <dbReference type="SMART" id="SM00849"/>
    </source>
</evidence>
<evidence type="ECO:0000256" key="12">
    <source>
        <dbReference type="ARBA" id="ARBA00023251"/>
    </source>
</evidence>
<evidence type="ECO:0000256" key="1">
    <source>
        <dbReference type="ARBA" id="ARBA00001526"/>
    </source>
</evidence>
<evidence type="ECO:0000256" key="9">
    <source>
        <dbReference type="ARBA" id="ARBA00022764"/>
    </source>
</evidence>
<dbReference type="NCBIfam" id="NF033088">
    <property type="entry name" value="bla_subclass_B1"/>
    <property type="match status" value="1"/>
</dbReference>
<dbReference type="GO" id="GO:0017001">
    <property type="term" value="P:antibiotic catabolic process"/>
    <property type="evidence" value="ECO:0007669"/>
    <property type="project" value="InterPro"/>
</dbReference>
<feature type="domain" description="Metallo-beta-lactamase" evidence="13">
    <location>
        <begin position="56"/>
        <end position="226"/>
    </location>
</feature>
<keyword evidence="10" id="KW-0378">Hydrolase</keyword>
<dbReference type="InterPro" id="IPR001279">
    <property type="entry name" value="Metallo-B-lactamas"/>
</dbReference>
<dbReference type="GO" id="GO:0008800">
    <property type="term" value="F:beta-lactamase activity"/>
    <property type="evidence" value="ECO:0007669"/>
    <property type="project" value="UniProtKB-EC"/>
</dbReference>
<organism evidence="14 15">
    <name type="scientific">Flagellimonas aquimarina</name>
    <dbReference type="NCBI Taxonomy" id="2201895"/>
    <lineage>
        <taxon>Bacteria</taxon>
        <taxon>Pseudomonadati</taxon>
        <taxon>Bacteroidota</taxon>
        <taxon>Flavobacteriia</taxon>
        <taxon>Flavobacteriales</taxon>
        <taxon>Flavobacteriaceae</taxon>
        <taxon>Flagellimonas</taxon>
    </lineage>
</organism>
<evidence type="ECO:0000256" key="8">
    <source>
        <dbReference type="ARBA" id="ARBA00022729"/>
    </source>
</evidence>
<keyword evidence="7" id="KW-0479">Metal-binding</keyword>
<evidence type="ECO:0000256" key="7">
    <source>
        <dbReference type="ARBA" id="ARBA00022723"/>
    </source>
</evidence>
<dbReference type="PANTHER" id="PTHR42951:SF4">
    <property type="entry name" value="ACYL-COENZYME A THIOESTERASE MBLAC2"/>
    <property type="match status" value="1"/>
</dbReference>